<organism evidence="6 7">
    <name type="scientific">Corynebacterium mucifaciens</name>
    <dbReference type="NCBI Taxonomy" id="57171"/>
    <lineage>
        <taxon>Bacteria</taxon>
        <taxon>Bacillati</taxon>
        <taxon>Actinomycetota</taxon>
        <taxon>Actinomycetes</taxon>
        <taxon>Mycobacteriales</taxon>
        <taxon>Corynebacteriaceae</taxon>
        <taxon>Corynebacterium</taxon>
    </lineage>
</organism>
<dbReference type="Pfam" id="PF02872">
    <property type="entry name" value="5_nucleotid_C"/>
    <property type="match status" value="1"/>
</dbReference>
<name>A0A7X6LQY5_9CORY</name>
<keyword evidence="3" id="KW-0812">Transmembrane</keyword>
<dbReference type="GO" id="GO:0000166">
    <property type="term" value="F:nucleotide binding"/>
    <property type="evidence" value="ECO:0007669"/>
    <property type="project" value="UniProtKB-KW"/>
</dbReference>
<dbReference type="GO" id="GO:0030288">
    <property type="term" value="C:outer membrane-bounded periplasmic space"/>
    <property type="evidence" value="ECO:0007669"/>
    <property type="project" value="TreeGrafter"/>
</dbReference>
<dbReference type="InterPro" id="IPR036907">
    <property type="entry name" value="5'-Nucleotdase_C_sf"/>
</dbReference>
<evidence type="ECO:0000259" key="4">
    <source>
        <dbReference type="Pfam" id="PF02872"/>
    </source>
</evidence>
<comment type="caution">
    <text evidence="6">The sequence shown here is derived from an EMBL/GenBank/DDBJ whole genome shotgun (WGS) entry which is preliminary data.</text>
</comment>
<gene>
    <name evidence="6" type="ORF">HF989_02410</name>
    <name evidence="5" type="ORF">JOF50_000642</name>
</gene>
<dbReference type="EMBL" id="JAAXPF010000002">
    <property type="protein sequence ID" value="NKY68227.1"/>
    <property type="molecule type" value="Genomic_DNA"/>
</dbReference>
<dbReference type="Gene3D" id="3.60.21.10">
    <property type="match status" value="1"/>
</dbReference>
<dbReference type="GO" id="GO:0008253">
    <property type="term" value="F:5'-nucleotidase activity"/>
    <property type="evidence" value="ECO:0007669"/>
    <property type="project" value="UniProtKB-EC"/>
</dbReference>
<dbReference type="Proteomes" id="UP001549139">
    <property type="component" value="Unassembled WGS sequence"/>
</dbReference>
<evidence type="ECO:0000313" key="5">
    <source>
        <dbReference type="EMBL" id="MET3943843.1"/>
    </source>
</evidence>
<dbReference type="AlphaFoldDB" id="A0A7X6LQY5"/>
<dbReference type="PANTHER" id="PTHR11575:SF24">
    <property type="entry name" value="5'-NUCLEOTIDASE"/>
    <property type="match status" value="1"/>
</dbReference>
<dbReference type="GO" id="GO:0008768">
    <property type="term" value="F:UDP-sugar diphosphatase activity"/>
    <property type="evidence" value="ECO:0007669"/>
    <property type="project" value="TreeGrafter"/>
</dbReference>
<reference evidence="6 7" key="1">
    <citation type="submission" date="2020-04" db="EMBL/GenBank/DDBJ databases">
        <title>MicrobeNet Type strains.</title>
        <authorList>
            <person name="Nicholson A.C."/>
        </authorList>
    </citation>
    <scope>NUCLEOTIDE SEQUENCE [LARGE SCALE GENOMIC DNA]</scope>
    <source>
        <strain evidence="6 7">ATCC 700355</strain>
    </source>
</reference>
<evidence type="ECO:0000313" key="6">
    <source>
        <dbReference type="EMBL" id="NKY68227.1"/>
    </source>
</evidence>
<dbReference type="InterPro" id="IPR006179">
    <property type="entry name" value="5_nucleotidase/apyrase"/>
</dbReference>
<feature type="chain" id="PRO_5031605166" evidence="1">
    <location>
        <begin position="30"/>
        <end position="689"/>
    </location>
</feature>
<proteinExistence type="inferred from homology"/>
<dbReference type="Proteomes" id="UP000554284">
    <property type="component" value="Unassembled WGS sequence"/>
</dbReference>
<feature type="compositionally biased region" description="Polar residues" evidence="2">
    <location>
        <begin position="347"/>
        <end position="359"/>
    </location>
</feature>
<dbReference type="EC" id="3.1.3.5" evidence="5"/>
<dbReference type="PANTHER" id="PTHR11575">
    <property type="entry name" value="5'-NUCLEOTIDASE-RELATED"/>
    <property type="match status" value="1"/>
</dbReference>
<evidence type="ECO:0000256" key="1">
    <source>
        <dbReference type="RuleBase" id="RU362119"/>
    </source>
</evidence>
<keyword evidence="1 5" id="KW-0378">Hydrolase</keyword>
<keyword evidence="8" id="KW-1185">Reference proteome</keyword>
<dbReference type="SUPFAM" id="SSF56300">
    <property type="entry name" value="Metallo-dependent phosphatases"/>
    <property type="match status" value="1"/>
</dbReference>
<sequence length="689" mass="72602">MFHFRRAGALIAATTTTAVVLTATPFAAAAEADQVTINVANITDFHGRLKANPSEDKTTGEPVWKAGDEMGAANVAGIMNYLRQQNPNTIVTSSGDNQGGSAFISFISDDKYTMDFLNAMGTDGSAVGNHEFDKGYEDLINRIVPGTDDKQLGANIFVAGKQPVQPYTIVEKKGVKVALVGTTSNLTPQKSSPANVAGVEFTDSAEQVNIEAKKLKESSEADLVIALIHDPADTSAAKLNPEYVDFAFGGDDHIRRLELNPDGTVPYAQSHEYGKVVTDIAFTYDKAKDELVKVAGRQIDASQLQELGITPDPKVEAIVAEADENATELGQKVVATIDADFKRGSNPDDTPGSNRGTESTANNMLAQSAVAALSDFLGTEIDFGVMNAGGVRDDLAQGEVTYEQAAAVQPFGNNIAVATLSGAAIKEALENQWRTEEAAEKSGRPRLDMGLSDNVSYTYNPNAERGNRILDIKINGESVDPNEDYTVAASTFLLDGGDALINENEVRNRNDVGYNDLQAFVDYLQSGEAKVRAGQKDVGVVLPEGGLKAGQKNTITLTSLSYSSEGEPKATTVTAKLGETEATAEVDNEVTGADKGLGEQGRATVELDIPAGVSGEQTLNITTDAGTNVSLPVTVDGEGETGSPTGKATDARLGIILGVIAAVLALILPLVFAFEIDAVLGPIARINPR</sequence>
<keyword evidence="3" id="KW-1133">Transmembrane helix</keyword>
<reference evidence="5 8" key="2">
    <citation type="submission" date="2024-06" db="EMBL/GenBank/DDBJ databases">
        <title>Sequencing the genomes of 1000 actinobacteria strains.</title>
        <authorList>
            <person name="Klenk H.-P."/>
        </authorList>
    </citation>
    <scope>NUCLEOTIDE SEQUENCE [LARGE SCALE GENOMIC DNA]</scope>
    <source>
        <strain evidence="5 8">DSM 44265</strain>
    </source>
</reference>
<dbReference type="PRINTS" id="PR01607">
    <property type="entry name" value="APYRASEFAMLY"/>
</dbReference>
<keyword evidence="1" id="KW-0732">Signal</keyword>
<feature type="signal peptide" evidence="1">
    <location>
        <begin position="1"/>
        <end position="29"/>
    </location>
</feature>
<evidence type="ECO:0000313" key="7">
    <source>
        <dbReference type="Proteomes" id="UP000554284"/>
    </source>
</evidence>
<dbReference type="GO" id="GO:0009166">
    <property type="term" value="P:nucleotide catabolic process"/>
    <property type="evidence" value="ECO:0007669"/>
    <property type="project" value="InterPro"/>
</dbReference>
<dbReference type="InterPro" id="IPR008334">
    <property type="entry name" value="5'-Nucleotdase_C"/>
</dbReference>
<evidence type="ECO:0000256" key="2">
    <source>
        <dbReference type="SAM" id="MobiDB-lite"/>
    </source>
</evidence>
<accession>A0A7X6LQY5</accession>
<dbReference type="InterPro" id="IPR029052">
    <property type="entry name" value="Metallo-depent_PP-like"/>
</dbReference>
<feature type="domain" description="5'-Nucleotidase C-terminal" evidence="4">
    <location>
        <begin position="353"/>
        <end position="499"/>
    </location>
</feature>
<keyword evidence="1" id="KW-0547">Nucleotide-binding</keyword>
<comment type="similarity">
    <text evidence="1">Belongs to the 5'-nucleotidase family.</text>
</comment>
<feature type="region of interest" description="Disordered" evidence="2">
    <location>
        <begin position="338"/>
        <end position="359"/>
    </location>
</feature>
<protein>
    <submittedName>
        <fullName evidence="5 6">5'-nucleotidase</fullName>
        <ecNumber evidence="5">3.1.3.5</ecNumber>
    </submittedName>
</protein>
<feature type="transmembrane region" description="Helical" evidence="3">
    <location>
        <begin position="653"/>
        <end position="680"/>
    </location>
</feature>
<evidence type="ECO:0000313" key="8">
    <source>
        <dbReference type="Proteomes" id="UP001549139"/>
    </source>
</evidence>
<keyword evidence="3" id="KW-0472">Membrane</keyword>
<dbReference type="SUPFAM" id="SSF55816">
    <property type="entry name" value="5'-nucleotidase (syn. UDP-sugar hydrolase), C-terminal domain"/>
    <property type="match status" value="1"/>
</dbReference>
<evidence type="ECO:0000256" key="3">
    <source>
        <dbReference type="SAM" id="Phobius"/>
    </source>
</evidence>
<dbReference type="RefSeq" id="WP_168683766.1">
    <property type="nucleotide sequence ID" value="NZ_JAAXPF010000002.1"/>
</dbReference>
<dbReference type="Gene3D" id="3.90.780.10">
    <property type="entry name" value="5'-Nucleotidase, C-terminal domain"/>
    <property type="match status" value="1"/>
</dbReference>
<dbReference type="EMBL" id="JBEPNZ010000001">
    <property type="protein sequence ID" value="MET3943843.1"/>
    <property type="molecule type" value="Genomic_DNA"/>
</dbReference>